<dbReference type="Proteomes" id="UP001589854">
    <property type="component" value="Unassembled WGS sequence"/>
</dbReference>
<dbReference type="RefSeq" id="WP_378939840.1">
    <property type="nucleotide sequence ID" value="NZ_JBHLVO010000069.1"/>
</dbReference>
<proteinExistence type="predicted"/>
<evidence type="ECO:0000313" key="1">
    <source>
        <dbReference type="EMBL" id="MFC0275034.1"/>
    </source>
</evidence>
<comment type="caution">
    <text evidence="1">The sequence shown here is derived from an EMBL/GenBank/DDBJ whole genome shotgun (WGS) entry which is preliminary data.</text>
</comment>
<name>A0ABV6GPL0_9BACI</name>
<protein>
    <recommendedName>
        <fullName evidence="3">DUF2642 domain-containing protein</fullName>
    </recommendedName>
</protein>
<organism evidence="1 2">
    <name type="scientific">Metabacillus herbersteinensis</name>
    <dbReference type="NCBI Taxonomy" id="283816"/>
    <lineage>
        <taxon>Bacteria</taxon>
        <taxon>Bacillati</taxon>
        <taxon>Bacillota</taxon>
        <taxon>Bacilli</taxon>
        <taxon>Bacillales</taxon>
        <taxon>Bacillaceae</taxon>
        <taxon>Metabacillus</taxon>
    </lineage>
</organism>
<evidence type="ECO:0000313" key="2">
    <source>
        <dbReference type="Proteomes" id="UP001589854"/>
    </source>
</evidence>
<accession>A0ABV6GPL0</accession>
<dbReference type="EMBL" id="JBHLVO010000069">
    <property type="protein sequence ID" value="MFC0275034.1"/>
    <property type="molecule type" value="Genomic_DNA"/>
</dbReference>
<sequence length="77" mass="8205">MPKGKGKGKGTGTGDGFPNDTLENLAFGQRIRVFFNGRVRVGEFQGTQDNALLIDTNAEGILRIDIDSITAIAIVTP</sequence>
<gene>
    <name evidence="1" type="ORF">ACFFIX_27455</name>
</gene>
<keyword evidence="2" id="KW-1185">Reference proteome</keyword>
<evidence type="ECO:0008006" key="3">
    <source>
        <dbReference type="Google" id="ProtNLM"/>
    </source>
</evidence>
<reference evidence="1 2" key="1">
    <citation type="submission" date="2024-09" db="EMBL/GenBank/DDBJ databases">
        <authorList>
            <person name="Sun Q."/>
            <person name="Mori K."/>
        </authorList>
    </citation>
    <scope>NUCLEOTIDE SEQUENCE [LARGE SCALE GENOMIC DNA]</scope>
    <source>
        <strain evidence="1 2">CCM 7228</strain>
    </source>
</reference>